<evidence type="ECO:0000313" key="2">
    <source>
        <dbReference type="Proteomes" id="UP000218543"/>
    </source>
</evidence>
<dbReference type="EMBL" id="MRVZ01000012">
    <property type="protein sequence ID" value="PAU25763.1"/>
    <property type="molecule type" value="Genomic_DNA"/>
</dbReference>
<gene>
    <name evidence="1" type="ORF">BTQ06_04555</name>
</gene>
<evidence type="ECO:0008006" key="3">
    <source>
        <dbReference type="Google" id="ProtNLM"/>
    </source>
</evidence>
<comment type="caution">
    <text evidence="1">The sequence shown here is derived from an EMBL/GenBank/DDBJ whole genome shotgun (WGS) entry which is preliminary data.</text>
</comment>
<dbReference type="Pfam" id="PF14359">
    <property type="entry name" value="DUF4406"/>
    <property type="match status" value="1"/>
</dbReference>
<dbReference type="SUPFAM" id="SSF52309">
    <property type="entry name" value="N-(deoxy)ribosyltransferase-like"/>
    <property type="match status" value="1"/>
</dbReference>
<proteinExistence type="predicted"/>
<accession>A0A2A2CG87</accession>
<organism evidence="1 2">
    <name type="scientific">Escherichia coli</name>
    <dbReference type="NCBI Taxonomy" id="562"/>
    <lineage>
        <taxon>Bacteria</taxon>
        <taxon>Pseudomonadati</taxon>
        <taxon>Pseudomonadota</taxon>
        <taxon>Gammaproteobacteria</taxon>
        <taxon>Enterobacterales</taxon>
        <taxon>Enterobacteriaceae</taxon>
        <taxon>Escherichia</taxon>
    </lineage>
</organism>
<dbReference type="AlphaFoldDB" id="A0A2A2CG87"/>
<name>A0A2A2CG87_ECOLX</name>
<sequence length="165" mass="17553">MRVFISGPMTGYAGFNRAAFNDAERMLKSEGCTVLNPAVLTDGLTQAQYMDICLAMVRCADTVFMLSGWEASAGARTEHALAEKLGHRILYQECGYVAERVPAIRVGAGDVVTGAGQLCEVVKTDVDAGRDTVTLHFFGGGVYQCASSYPMDVVWISDAIVGGAT</sequence>
<reference evidence="1 2" key="1">
    <citation type="submission" date="2016-12" db="EMBL/GenBank/DDBJ databases">
        <title>Real-Time Genomic Investigation Underlying the Public Health Response to a Shiga Toxin-Producing Escherichia Coli O26:H11 Outbreak in a Nursery.</title>
        <authorList>
            <person name="Ferdous M."/>
            <person name="Moran-Gilad J."/>
            <person name="Rossen J.W."/>
            <person name="Gdalevich M."/>
        </authorList>
    </citation>
    <scope>NUCLEOTIDE SEQUENCE [LARGE SCALE GENOMIC DNA]</scope>
    <source>
        <strain evidence="1 2">STEC 514-2</strain>
    </source>
</reference>
<dbReference type="Proteomes" id="UP000218543">
    <property type="component" value="Unassembled WGS sequence"/>
</dbReference>
<evidence type="ECO:0000313" key="1">
    <source>
        <dbReference type="EMBL" id="PAU25763.1"/>
    </source>
</evidence>
<dbReference type="InterPro" id="IPR025518">
    <property type="entry name" value="DUF4406"/>
</dbReference>
<protein>
    <recommendedName>
        <fullName evidence="3">DUF4406 domain-containing protein</fullName>
    </recommendedName>
</protein>
<dbReference type="Gene3D" id="3.40.50.10400">
    <property type="entry name" value="Hypothetical protein PA1492"/>
    <property type="match status" value="1"/>
</dbReference>